<organism evidence="2 3">
    <name type="scientific">Streptomyces crystallinus</name>
    <dbReference type="NCBI Taxonomy" id="68191"/>
    <lineage>
        <taxon>Bacteria</taxon>
        <taxon>Bacillati</taxon>
        <taxon>Actinomycetota</taxon>
        <taxon>Actinomycetes</taxon>
        <taxon>Kitasatosporales</taxon>
        <taxon>Streptomycetaceae</taxon>
        <taxon>Streptomyces</taxon>
    </lineage>
</organism>
<name>A0ABN1GQP8_9ACTN</name>
<proteinExistence type="predicted"/>
<keyword evidence="1" id="KW-0472">Membrane</keyword>
<dbReference type="EMBL" id="BAAACA010000038">
    <property type="protein sequence ID" value="GAA0616729.1"/>
    <property type="molecule type" value="Genomic_DNA"/>
</dbReference>
<gene>
    <name evidence="2" type="ORF">GCM10010394_53550</name>
</gene>
<keyword evidence="3" id="KW-1185">Reference proteome</keyword>
<dbReference type="InterPro" id="IPR036188">
    <property type="entry name" value="FAD/NAD-bd_sf"/>
</dbReference>
<dbReference type="Proteomes" id="UP001500668">
    <property type="component" value="Unassembled WGS sequence"/>
</dbReference>
<dbReference type="SUPFAM" id="SSF51905">
    <property type="entry name" value="FAD/NAD(P)-binding domain"/>
    <property type="match status" value="1"/>
</dbReference>
<protein>
    <submittedName>
        <fullName evidence="2">Uncharacterized protein</fullName>
    </submittedName>
</protein>
<evidence type="ECO:0000313" key="3">
    <source>
        <dbReference type="Proteomes" id="UP001500668"/>
    </source>
</evidence>
<keyword evidence="1" id="KW-0812">Transmembrane</keyword>
<feature type="transmembrane region" description="Helical" evidence="1">
    <location>
        <begin position="165"/>
        <end position="190"/>
    </location>
</feature>
<evidence type="ECO:0000256" key="1">
    <source>
        <dbReference type="SAM" id="Phobius"/>
    </source>
</evidence>
<dbReference type="RefSeq" id="WP_344077590.1">
    <property type="nucleotide sequence ID" value="NZ_BAAACA010000038.1"/>
</dbReference>
<evidence type="ECO:0000313" key="2">
    <source>
        <dbReference type="EMBL" id="GAA0616729.1"/>
    </source>
</evidence>
<comment type="caution">
    <text evidence="2">The sequence shown here is derived from an EMBL/GenBank/DDBJ whole genome shotgun (WGS) entry which is preliminary data.</text>
</comment>
<sequence>MYEYDLIVVGAGPYGRSIAAHATAAGLRLRLLGRAPAPVDDRRVTAVRPYGRDGFEVVTADGESLRTRTVALAVGPTPFEEPRSIPQPPPPPGQFPFAPTHPALFRRLPTVVRVLLADRLTTAAGYRPSTERVTLLSMPVRRRLSRTPDAPPWVDTRFESAHPGLFFAGLLTTAFFGPLMGSALGADFTARRILKGVRRRLGTGPSAPSV</sequence>
<accession>A0ABN1GQP8</accession>
<dbReference type="Gene3D" id="3.50.50.60">
    <property type="entry name" value="FAD/NAD(P)-binding domain"/>
    <property type="match status" value="1"/>
</dbReference>
<keyword evidence="1" id="KW-1133">Transmembrane helix</keyword>
<reference evidence="2 3" key="1">
    <citation type="journal article" date="2019" name="Int. J. Syst. Evol. Microbiol.">
        <title>The Global Catalogue of Microorganisms (GCM) 10K type strain sequencing project: providing services to taxonomists for standard genome sequencing and annotation.</title>
        <authorList>
            <consortium name="The Broad Institute Genomics Platform"/>
            <consortium name="The Broad Institute Genome Sequencing Center for Infectious Disease"/>
            <person name="Wu L."/>
            <person name="Ma J."/>
        </authorList>
    </citation>
    <scope>NUCLEOTIDE SEQUENCE [LARGE SCALE GENOMIC DNA]</scope>
    <source>
        <strain evidence="2 3">JCM 5067</strain>
    </source>
</reference>